<name>A0A8H3GMH9_9AGAM</name>
<gene>
    <name evidence="2" type="ORF">RDB_LOCUS89686</name>
</gene>
<feature type="compositionally biased region" description="Basic and acidic residues" evidence="1">
    <location>
        <begin position="31"/>
        <end position="46"/>
    </location>
</feature>
<evidence type="ECO:0000313" key="2">
    <source>
        <dbReference type="EMBL" id="CAE6461899.1"/>
    </source>
</evidence>
<comment type="caution">
    <text evidence="2">The sequence shown here is derived from an EMBL/GenBank/DDBJ whole genome shotgun (WGS) entry which is preliminary data.</text>
</comment>
<sequence length="300" mass="33739">MNRTKKYHNPHHYLHETSLRIVSRNDLASDSDEHISRRESNSKTENDPALSKHMSILDELLSPLAANFASVTKSRKRKRDEPLVSTVNENPGAVIRLVSEKPTVVSTSEPVDGQSKTYLSEDTIEEAEERKRRAVQVAVDFEIIRKQSTIPYPNFKEVASQKYNWKSISATTTIAVVQCPKAKKSRPIYPLSKPIQLKTREPRVKQSSVVDVRSSHPVPPKVEREFVPHTFYHSDETVGGKSAGYAWGYRGSFPRPAGITGYLRDNMRNGLDMMVAGREAGTTQAVEAKLKSAKTPRRQS</sequence>
<dbReference type="AlphaFoldDB" id="A0A8H3GMH9"/>
<reference evidence="2" key="1">
    <citation type="submission" date="2021-01" db="EMBL/GenBank/DDBJ databases">
        <authorList>
            <person name="Kaushik A."/>
        </authorList>
    </citation>
    <scope>NUCLEOTIDE SEQUENCE</scope>
    <source>
        <strain evidence="2">AG4-R118</strain>
    </source>
</reference>
<dbReference type="Proteomes" id="UP000663888">
    <property type="component" value="Unassembled WGS sequence"/>
</dbReference>
<dbReference type="EMBL" id="CAJMWX010001052">
    <property type="protein sequence ID" value="CAE6461899.1"/>
    <property type="molecule type" value="Genomic_DNA"/>
</dbReference>
<organism evidence="2 3">
    <name type="scientific">Rhizoctonia solani</name>
    <dbReference type="NCBI Taxonomy" id="456999"/>
    <lineage>
        <taxon>Eukaryota</taxon>
        <taxon>Fungi</taxon>
        <taxon>Dikarya</taxon>
        <taxon>Basidiomycota</taxon>
        <taxon>Agaricomycotina</taxon>
        <taxon>Agaricomycetes</taxon>
        <taxon>Cantharellales</taxon>
        <taxon>Ceratobasidiaceae</taxon>
        <taxon>Rhizoctonia</taxon>
    </lineage>
</organism>
<proteinExistence type="predicted"/>
<accession>A0A8H3GMH9</accession>
<evidence type="ECO:0000313" key="3">
    <source>
        <dbReference type="Proteomes" id="UP000663888"/>
    </source>
</evidence>
<protein>
    <submittedName>
        <fullName evidence="2">Uncharacterized protein</fullName>
    </submittedName>
</protein>
<feature type="region of interest" description="Disordered" evidence="1">
    <location>
        <begin position="30"/>
        <end position="49"/>
    </location>
</feature>
<evidence type="ECO:0000256" key="1">
    <source>
        <dbReference type="SAM" id="MobiDB-lite"/>
    </source>
</evidence>